<evidence type="ECO:0000256" key="7">
    <source>
        <dbReference type="PROSITE-ProRule" id="PRU00042"/>
    </source>
</evidence>
<feature type="domain" description="C2H2-type" evidence="8">
    <location>
        <begin position="14"/>
        <end position="40"/>
    </location>
</feature>
<reference evidence="9 10" key="1">
    <citation type="submission" date="2019-09" db="EMBL/GenBank/DDBJ databases">
        <title>Bird 10,000 Genomes (B10K) Project - Family phase.</title>
        <authorList>
            <person name="Zhang G."/>
        </authorList>
    </citation>
    <scope>NUCLEOTIDE SEQUENCE [LARGE SCALE GENOMIC DNA]</scope>
    <source>
        <strain evidence="9">B10K-DU-008-63</strain>
    </source>
</reference>
<keyword evidence="10" id="KW-1185">Reference proteome</keyword>
<feature type="non-terminal residue" evidence="9">
    <location>
        <position position="1"/>
    </location>
</feature>
<keyword evidence="6" id="KW-0539">Nucleus</keyword>
<evidence type="ECO:0000256" key="2">
    <source>
        <dbReference type="ARBA" id="ARBA00022723"/>
    </source>
</evidence>
<name>A0A7L0SDS1_GLABR</name>
<dbReference type="Pfam" id="PF00096">
    <property type="entry name" value="zf-C2H2"/>
    <property type="match status" value="2"/>
</dbReference>
<accession>A0A7L0SDS1</accession>
<dbReference type="PANTHER" id="PTHR23226">
    <property type="entry name" value="ZINC FINGER AND SCAN DOMAIN-CONTAINING"/>
    <property type="match status" value="1"/>
</dbReference>
<dbReference type="AlphaFoldDB" id="A0A7L0SDS1"/>
<dbReference type="GO" id="GO:0008270">
    <property type="term" value="F:zinc ion binding"/>
    <property type="evidence" value="ECO:0007669"/>
    <property type="project" value="UniProtKB-KW"/>
</dbReference>
<dbReference type="SMART" id="SM00355">
    <property type="entry name" value="ZnF_C2H2"/>
    <property type="match status" value="2"/>
</dbReference>
<dbReference type="FunFam" id="3.30.160.60:FF:002343">
    <property type="entry name" value="Zinc finger protein 33A"/>
    <property type="match status" value="1"/>
</dbReference>
<comment type="caution">
    <text evidence="9">The sequence shown here is derived from an EMBL/GenBank/DDBJ whole genome shotgun (WGS) entry which is preliminary data.</text>
</comment>
<evidence type="ECO:0000259" key="8">
    <source>
        <dbReference type="PROSITE" id="PS50157"/>
    </source>
</evidence>
<evidence type="ECO:0000256" key="3">
    <source>
        <dbReference type="ARBA" id="ARBA00022737"/>
    </source>
</evidence>
<sequence length="66" mass="7864">LNRHRKIHKGENVYKCHCGKSFTWKTDLLIHQRTHTKQKRFSCTLCGKGFSFPSEFIRHQHTHTGE</sequence>
<evidence type="ECO:0000256" key="1">
    <source>
        <dbReference type="ARBA" id="ARBA00004123"/>
    </source>
</evidence>
<dbReference type="OrthoDB" id="9439903at2759"/>
<dbReference type="SUPFAM" id="SSF57667">
    <property type="entry name" value="beta-beta-alpha zinc fingers"/>
    <property type="match status" value="1"/>
</dbReference>
<evidence type="ECO:0000313" key="9">
    <source>
        <dbReference type="EMBL" id="NXL40857.1"/>
    </source>
</evidence>
<dbReference type="GO" id="GO:0000978">
    <property type="term" value="F:RNA polymerase II cis-regulatory region sequence-specific DNA binding"/>
    <property type="evidence" value="ECO:0007669"/>
    <property type="project" value="TreeGrafter"/>
</dbReference>
<feature type="domain" description="C2H2-type" evidence="8">
    <location>
        <begin position="41"/>
        <end position="66"/>
    </location>
</feature>
<dbReference type="GO" id="GO:0005634">
    <property type="term" value="C:nucleus"/>
    <property type="evidence" value="ECO:0007669"/>
    <property type="project" value="UniProtKB-SubCell"/>
</dbReference>
<organism evidence="9 10">
    <name type="scientific">Glaucidium brasilianum</name>
    <name type="common">Ferruginous pygmy-owl</name>
    <dbReference type="NCBI Taxonomy" id="78217"/>
    <lineage>
        <taxon>Eukaryota</taxon>
        <taxon>Metazoa</taxon>
        <taxon>Chordata</taxon>
        <taxon>Craniata</taxon>
        <taxon>Vertebrata</taxon>
        <taxon>Euteleostomi</taxon>
        <taxon>Archelosauria</taxon>
        <taxon>Archosauria</taxon>
        <taxon>Dinosauria</taxon>
        <taxon>Saurischia</taxon>
        <taxon>Theropoda</taxon>
        <taxon>Coelurosauria</taxon>
        <taxon>Aves</taxon>
        <taxon>Neognathae</taxon>
        <taxon>Neoaves</taxon>
        <taxon>Telluraves</taxon>
        <taxon>Strigiformes</taxon>
        <taxon>Strigidae</taxon>
        <taxon>Glaucidium</taxon>
    </lineage>
</organism>
<proteinExistence type="predicted"/>
<dbReference type="Gene3D" id="3.30.160.60">
    <property type="entry name" value="Classic Zinc Finger"/>
    <property type="match status" value="2"/>
</dbReference>
<keyword evidence="2" id="KW-0479">Metal-binding</keyword>
<keyword evidence="3" id="KW-0677">Repeat</keyword>
<protein>
    <submittedName>
        <fullName evidence="9">ZKSC3 protein</fullName>
    </submittedName>
</protein>
<dbReference type="FunFam" id="3.30.160.60:FF:000358">
    <property type="entry name" value="zinc finger protein 24"/>
    <property type="match status" value="1"/>
</dbReference>
<dbReference type="PANTHER" id="PTHR23226:SF416">
    <property type="entry name" value="FI01424P"/>
    <property type="match status" value="1"/>
</dbReference>
<keyword evidence="5" id="KW-0862">Zinc</keyword>
<feature type="non-terminal residue" evidence="9">
    <location>
        <position position="66"/>
    </location>
</feature>
<evidence type="ECO:0000256" key="4">
    <source>
        <dbReference type="ARBA" id="ARBA00022771"/>
    </source>
</evidence>
<dbReference type="PROSITE" id="PS50157">
    <property type="entry name" value="ZINC_FINGER_C2H2_2"/>
    <property type="match status" value="2"/>
</dbReference>
<dbReference type="EMBL" id="VXAP01002518">
    <property type="protein sequence ID" value="NXL40857.1"/>
    <property type="molecule type" value="Genomic_DNA"/>
</dbReference>
<dbReference type="PROSITE" id="PS00028">
    <property type="entry name" value="ZINC_FINGER_C2H2_1"/>
    <property type="match status" value="1"/>
</dbReference>
<evidence type="ECO:0000256" key="6">
    <source>
        <dbReference type="ARBA" id="ARBA00023242"/>
    </source>
</evidence>
<dbReference type="InterPro" id="IPR036236">
    <property type="entry name" value="Znf_C2H2_sf"/>
</dbReference>
<dbReference type="InterPro" id="IPR013087">
    <property type="entry name" value="Znf_C2H2_type"/>
</dbReference>
<dbReference type="Proteomes" id="UP000591073">
    <property type="component" value="Unassembled WGS sequence"/>
</dbReference>
<keyword evidence="4 7" id="KW-0863">Zinc-finger</keyword>
<comment type="subcellular location">
    <subcellularLocation>
        <location evidence="1">Nucleus</location>
    </subcellularLocation>
</comment>
<dbReference type="GO" id="GO:0000981">
    <property type="term" value="F:DNA-binding transcription factor activity, RNA polymerase II-specific"/>
    <property type="evidence" value="ECO:0007669"/>
    <property type="project" value="TreeGrafter"/>
</dbReference>
<evidence type="ECO:0000313" key="10">
    <source>
        <dbReference type="Proteomes" id="UP000591073"/>
    </source>
</evidence>
<evidence type="ECO:0000256" key="5">
    <source>
        <dbReference type="ARBA" id="ARBA00022833"/>
    </source>
</evidence>
<gene>
    <name evidence="9" type="primary">Zkscan3</name>
    <name evidence="9" type="ORF">GLABRA_R15745</name>
</gene>